<dbReference type="EMBL" id="JAKRCV010000004">
    <property type="protein sequence ID" value="MCG7320738.1"/>
    <property type="molecule type" value="Genomic_DNA"/>
</dbReference>
<evidence type="ECO:0000313" key="2">
    <source>
        <dbReference type="Proteomes" id="UP001521931"/>
    </source>
</evidence>
<dbReference type="RefSeq" id="WP_239261924.1">
    <property type="nucleotide sequence ID" value="NZ_JAKRCV010000004.1"/>
</dbReference>
<reference evidence="1 2" key="1">
    <citation type="submission" date="2022-02" db="EMBL/GenBank/DDBJ databases">
        <title>Uncovering new skin microbiome diversity through culturing and metagenomics.</title>
        <authorList>
            <person name="Conlan S."/>
            <person name="Deming C."/>
            <person name="Nisc Comparative Sequencing Program N."/>
            <person name="Segre J.A."/>
        </authorList>
    </citation>
    <scope>NUCLEOTIDE SEQUENCE [LARGE SCALE GENOMIC DNA]</scope>
    <source>
        <strain evidence="1 2">ACRQZ</strain>
    </source>
</reference>
<dbReference type="InterPro" id="IPR019238">
    <property type="entry name" value="AbiEi_2"/>
</dbReference>
<organism evidence="1 2">
    <name type="scientific">Arsenicicoccus bolidensis</name>
    <dbReference type="NCBI Taxonomy" id="229480"/>
    <lineage>
        <taxon>Bacteria</taxon>
        <taxon>Bacillati</taxon>
        <taxon>Actinomycetota</taxon>
        <taxon>Actinomycetes</taxon>
        <taxon>Micrococcales</taxon>
        <taxon>Intrasporangiaceae</taxon>
        <taxon>Arsenicicoccus</taxon>
    </lineage>
</organism>
<evidence type="ECO:0000313" key="1">
    <source>
        <dbReference type="EMBL" id="MCG7320738.1"/>
    </source>
</evidence>
<proteinExistence type="predicted"/>
<accession>A0ABS9PYN1</accession>
<dbReference type="Proteomes" id="UP001521931">
    <property type="component" value="Unassembled WGS sequence"/>
</dbReference>
<dbReference type="Pfam" id="PF09952">
    <property type="entry name" value="AbiEi_2"/>
    <property type="match status" value="1"/>
</dbReference>
<sequence length="330" mass="35465">MNGPDEVIDAVADRLRELGLGVANPSADGAAADLEVTAESGARWLVRHVPGPSAPANQLETKSPSEGLVRAQAYVSRAAGERYRAMGVSYVDASGNCWITGPGVHLLVEGRPRRLTEHAGRDRASHAFRPSGLRAVFAILVRPDLADAPLRTLAEASRISLGAAQQARADLLAEGHLLQGPRGLHLSVAQGLASLWVGGYATRLRPKLKSVDLAGPGPQWWRDQALGGLPAQWGGDAGLVEAGLGLRNPLTTIVYADQPWGDLRRLARLTSDGEPNVTLRERFWEPALVWEGTAVPPLLLYADAATAEDPRLRELATDMREKHADLRRLF</sequence>
<gene>
    <name evidence="1" type="ORF">MHL29_02355</name>
</gene>
<comment type="caution">
    <text evidence="1">The sequence shown here is derived from an EMBL/GenBank/DDBJ whole genome shotgun (WGS) entry which is preliminary data.</text>
</comment>
<name>A0ABS9PYN1_9MICO</name>
<keyword evidence="2" id="KW-1185">Reference proteome</keyword>
<protein>
    <submittedName>
        <fullName evidence="1">Uncharacterized protein</fullName>
    </submittedName>
</protein>